<dbReference type="PANTHER" id="PTHR30489">
    <property type="entry name" value="LIPOPROTEIN-RELEASING SYSTEM TRANSMEMBRANE PROTEIN LOLE"/>
    <property type="match status" value="1"/>
</dbReference>
<evidence type="ECO:0000256" key="4">
    <source>
        <dbReference type="ARBA" id="ARBA00022692"/>
    </source>
</evidence>
<feature type="transmembrane region" description="Helical" evidence="7">
    <location>
        <begin position="24"/>
        <end position="44"/>
    </location>
</feature>
<gene>
    <name evidence="10" type="ORF">BWK73_35750</name>
</gene>
<evidence type="ECO:0000259" key="8">
    <source>
        <dbReference type="Pfam" id="PF02687"/>
    </source>
</evidence>
<evidence type="ECO:0000313" key="11">
    <source>
        <dbReference type="Proteomes" id="UP000192491"/>
    </source>
</evidence>
<evidence type="ECO:0008006" key="12">
    <source>
        <dbReference type="Google" id="ProtNLM"/>
    </source>
</evidence>
<comment type="subcellular location">
    <subcellularLocation>
        <location evidence="1">Cell membrane</location>
        <topology evidence="1">Multi-pass membrane protein</topology>
    </subcellularLocation>
</comment>
<keyword evidence="6 7" id="KW-0472">Membrane</keyword>
<evidence type="ECO:0000313" key="10">
    <source>
        <dbReference type="EMBL" id="OQX04606.1"/>
    </source>
</evidence>
<dbReference type="InterPro" id="IPR025857">
    <property type="entry name" value="MacB_PCD"/>
</dbReference>
<sequence>MNSAMPFEWILAIRFMRQARMQTLLIMAGVALGVSVIVFISALISGLQTNLFKRTLDFQAQIIILPPKEVSRPLHQTKDGTMLATLVQPRAQRLQSVDQWQTVLAQVAKMDGVSVVAPVVAGAGFIVRGEANKAVGLTGIEPETYLQLIALNSKIIAGTANITGTDMLVGLDLAKDLGVWTGDKLNLQTASGGTATLSIRGIFDYGNSGMNSRSVYIALRTAQSLLDLAGGVTSVEVNLDEPFTAETVAQTIQAQTGLKVDSWIATNAQFFSALEAQSMSNTVIRFFVGLTAALGIASVLVVSVVQKSKAIGILRATGTSRRQILRLFLLQGALTGLIGSLLGAFVGWLFLIAWRNIAINADGTQLFPITFDPMLFVYAAVGATLVGILAALFPALQAARLDPAVAIRG</sequence>
<comment type="similarity">
    <text evidence="2">Belongs to the ABC-4 integral membrane protein family. LolC/E subfamily.</text>
</comment>
<feature type="transmembrane region" description="Helical" evidence="7">
    <location>
        <begin position="327"/>
        <end position="354"/>
    </location>
</feature>
<evidence type="ECO:0000256" key="2">
    <source>
        <dbReference type="ARBA" id="ARBA00005236"/>
    </source>
</evidence>
<keyword evidence="4 7" id="KW-0812">Transmembrane</keyword>
<feature type="transmembrane region" description="Helical" evidence="7">
    <location>
        <begin position="374"/>
        <end position="393"/>
    </location>
</feature>
<organism evidence="10 11">
    <name type="scientific">Thiothrix lacustris</name>
    <dbReference type="NCBI Taxonomy" id="525917"/>
    <lineage>
        <taxon>Bacteria</taxon>
        <taxon>Pseudomonadati</taxon>
        <taxon>Pseudomonadota</taxon>
        <taxon>Gammaproteobacteria</taxon>
        <taxon>Thiotrichales</taxon>
        <taxon>Thiotrichaceae</taxon>
        <taxon>Thiothrix</taxon>
    </lineage>
</organism>
<evidence type="ECO:0000256" key="3">
    <source>
        <dbReference type="ARBA" id="ARBA00022475"/>
    </source>
</evidence>
<evidence type="ECO:0000256" key="7">
    <source>
        <dbReference type="SAM" id="Phobius"/>
    </source>
</evidence>
<keyword evidence="3" id="KW-1003">Cell membrane</keyword>
<dbReference type="GO" id="GO:0098797">
    <property type="term" value="C:plasma membrane protein complex"/>
    <property type="evidence" value="ECO:0007669"/>
    <property type="project" value="TreeGrafter"/>
</dbReference>
<dbReference type="EMBL" id="MTEJ01000328">
    <property type="protein sequence ID" value="OQX04606.1"/>
    <property type="molecule type" value="Genomic_DNA"/>
</dbReference>
<evidence type="ECO:0000256" key="6">
    <source>
        <dbReference type="ARBA" id="ARBA00023136"/>
    </source>
</evidence>
<evidence type="ECO:0000256" key="1">
    <source>
        <dbReference type="ARBA" id="ARBA00004651"/>
    </source>
</evidence>
<dbReference type="InterPro" id="IPR003838">
    <property type="entry name" value="ABC3_permease_C"/>
</dbReference>
<dbReference type="Pfam" id="PF12704">
    <property type="entry name" value="MacB_PCD"/>
    <property type="match status" value="1"/>
</dbReference>
<evidence type="ECO:0000256" key="5">
    <source>
        <dbReference type="ARBA" id="ARBA00022989"/>
    </source>
</evidence>
<feature type="domain" description="MacB-like periplasmic core" evidence="9">
    <location>
        <begin position="23"/>
        <end position="254"/>
    </location>
</feature>
<feature type="domain" description="ABC3 transporter permease C-terminal" evidence="8">
    <location>
        <begin position="285"/>
        <end position="403"/>
    </location>
</feature>
<evidence type="ECO:0000259" key="9">
    <source>
        <dbReference type="Pfam" id="PF12704"/>
    </source>
</evidence>
<protein>
    <recommendedName>
        <fullName evidence="12">ABC transporter permease</fullName>
    </recommendedName>
</protein>
<reference evidence="10 11" key="1">
    <citation type="submission" date="2017-01" db="EMBL/GenBank/DDBJ databases">
        <title>Novel large sulfur bacteria in the metagenomes of groundwater-fed chemosynthetic microbial mats in the Lake Huron basin.</title>
        <authorList>
            <person name="Sharrar A.M."/>
            <person name="Flood B.E."/>
            <person name="Bailey J.V."/>
            <person name="Jones D.S."/>
            <person name="Biddanda B."/>
            <person name="Ruberg S.A."/>
            <person name="Marcus D.N."/>
            <person name="Dick G.J."/>
        </authorList>
    </citation>
    <scope>NUCLEOTIDE SEQUENCE [LARGE SCALE GENOMIC DNA]</scope>
    <source>
        <strain evidence="10">A8</strain>
    </source>
</reference>
<comment type="caution">
    <text evidence="10">The sequence shown here is derived from an EMBL/GenBank/DDBJ whole genome shotgun (WGS) entry which is preliminary data.</text>
</comment>
<dbReference type="PANTHER" id="PTHR30489:SF0">
    <property type="entry name" value="LIPOPROTEIN-RELEASING SYSTEM TRANSMEMBRANE PROTEIN LOLE"/>
    <property type="match status" value="1"/>
</dbReference>
<dbReference type="AlphaFoldDB" id="A0A1Y1QGC3"/>
<dbReference type="Pfam" id="PF02687">
    <property type="entry name" value="FtsX"/>
    <property type="match status" value="1"/>
</dbReference>
<accession>A0A1Y1QGC3</accession>
<name>A0A1Y1QGC3_9GAMM</name>
<dbReference type="InterPro" id="IPR051447">
    <property type="entry name" value="Lipoprotein-release_system"/>
</dbReference>
<dbReference type="Proteomes" id="UP000192491">
    <property type="component" value="Unassembled WGS sequence"/>
</dbReference>
<dbReference type="GO" id="GO:0044874">
    <property type="term" value="P:lipoprotein localization to outer membrane"/>
    <property type="evidence" value="ECO:0007669"/>
    <property type="project" value="TreeGrafter"/>
</dbReference>
<keyword evidence="5 7" id="KW-1133">Transmembrane helix</keyword>
<feature type="transmembrane region" description="Helical" evidence="7">
    <location>
        <begin position="286"/>
        <end position="306"/>
    </location>
</feature>
<proteinExistence type="inferred from homology"/>